<evidence type="ECO:0000256" key="1">
    <source>
        <dbReference type="ARBA" id="ARBA00011738"/>
    </source>
</evidence>
<dbReference type="PANTHER" id="PTHR33178:SF10">
    <property type="entry name" value="STRESS-RESPONSE A_B BARREL DOMAIN-CONTAINING PROTEIN"/>
    <property type="match status" value="1"/>
</dbReference>
<dbReference type="InterPro" id="IPR044662">
    <property type="entry name" value="HS1/DABB1-like"/>
</dbReference>
<comment type="subunit">
    <text evidence="1">Homodimer.</text>
</comment>
<accession>A0A8K0XQP6</accession>
<dbReference type="Proteomes" id="UP000813824">
    <property type="component" value="Unassembled WGS sequence"/>
</dbReference>
<evidence type="ECO:0000313" key="3">
    <source>
        <dbReference type="EMBL" id="KAH8101505.1"/>
    </source>
</evidence>
<evidence type="ECO:0000259" key="2">
    <source>
        <dbReference type="PROSITE" id="PS51502"/>
    </source>
</evidence>
<proteinExistence type="predicted"/>
<dbReference type="AlphaFoldDB" id="A0A8K0XQP6"/>
<dbReference type="PANTHER" id="PTHR33178">
    <property type="match status" value="1"/>
</dbReference>
<feature type="domain" description="Stress-response A/B barrel" evidence="2">
    <location>
        <begin position="3"/>
        <end position="96"/>
    </location>
</feature>
<organism evidence="3 4">
    <name type="scientific">Cristinia sonorae</name>
    <dbReference type="NCBI Taxonomy" id="1940300"/>
    <lineage>
        <taxon>Eukaryota</taxon>
        <taxon>Fungi</taxon>
        <taxon>Dikarya</taxon>
        <taxon>Basidiomycota</taxon>
        <taxon>Agaricomycotina</taxon>
        <taxon>Agaricomycetes</taxon>
        <taxon>Agaricomycetidae</taxon>
        <taxon>Agaricales</taxon>
        <taxon>Pleurotineae</taxon>
        <taxon>Stephanosporaceae</taxon>
        <taxon>Cristinia</taxon>
    </lineage>
</organism>
<dbReference type="PROSITE" id="PS51502">
    <property type="entry name" value="S_R_A_B_BARREL"/>
    <property type="match status" value="1"/>
</dbReference>
<dbReference type="InterPro" id="IPR011008">
    <property type="entry name" value="Dimeric_a/b-barrel"/>
</dbReference>
<gene>
    <name evidence="3" type="ORF">BXZ70DRAFT_98462</name>
</gene>
<reference evidence="3" key="1">
    <citation type="journal article" date="2021" name="New Phytol.">
        <title>Evolutionary innovations through gain and loss of genes in the ectomycorrhizal Boletales.</title>
        <authorList>
            <person name="Wu G."/>
            <person name="Miyauchi S."/>
            <person name="Morin E."/>
            <person name="Kuo A."/>
            <person name="Drula E."/>
            <person name="Varga T."/>
            <person name="Kohler A."/>
            <person name="Feng B."/>
            <person name="Cao Y."/>
            <person name="Lipzen A."/>
            <person name="Daum C."/>
            <person name="Hundley H."/>
            <person name="Pangilinan J."/>
            <person name="Johnson J."/>
            <person name="Barry K."/>
            <person name="LaButti K."/>
            <person name="Ng V."/>
            <person name="Ahrendt S."/>
            <person name="Min B."/>
            <person name="Choi I.G."/>
            <person name="Park H."/>
            <person name="Plett J.M."/>
            <person name="Magnuson J."/>
            <person name="Spatafora J.W."/>
            <person name="Nagy L.G."/>
            <person name="Henrissat B."/>
            <person name="Grigoriev I.V."/>
            <person name="Yang Z.L."/>
            <person name="Xu J."/>
            <person name="Martin F.M."/>
        </authorList>
    </citation>
    <scope>NUCLEOTIDE SEQUENCE</scope>
    <source>
        <strain evidence="3">KKN 215</strain>
    </source>
</reference>
<protein>
    <recommendedName>
        <fullName evidence="2">Stress-response A/B barrel domain-containing protein</fullName>
    </recommendedName>
</protein>
<dbReference type="Gene3D" id="3.30.70.100">
    <property type="match status" value="1"/>
</dbReference>
<keyword evidence="4" id="KW-1185">Reference proteome</keyword>
<sequence length="105" mass="11339">MPIQHVVLSKFKASVDEAGKAKAYEVARGFLKNIPQVKSSVVGPPISSRMSRGYDYGMMATFDDEAALGAYIQHPQHVALMKALGPITEGMVVYQIEAPTTSAKL</sequence>
<dbReference type="EMBL" id="JAEVFJ010000012">
    <property type="protein sequence ID" value="KAH8101505.1"/>
    <property type="molecule type" value="Genomic_DNA"/>
</dbReference>
<comment type="caution">
    <text evidence="3">The sequence shown here is derived from an EMBL/GenBank/DDBJ whole genome shotgun (WGS) entry which is preliminary data.</text>
</comment>
<dbReference type="InterPro" id="IPR013097">
    <property type="entry name" value="Dabb"/>
</dbReference>
<evidence type="ECO:0000313" key="4">
    <source>
        <dbReference type="Proteomes" id="UP000813824"/>
    </source>
</evidence>
<dbReference type="SMART" id="SM00886">
    <property type="entry name" value="Dabb"/>
    <property type="match status" value="1"/>
</dbReference>
<name>A0A8K0XQP6_9AGAR</name>
<dbReference type="SUPFAM" id="SSF54909">
    <property type="entry name" value="Dimeric alpha+beta barrel"/>
    <property type="match status" value="1"/>
</dbReference>
<dbReference type="Pfam" id="PF07876">
    <property type="entry name" value="Dabb"/>
    <property type="match status" value="1"/>
</dbReference>
<dbReference type="OrthoDB" id="42919at2759"/>